<evidence type="ECO:0000256" key="14">
    <source>
        <dbReference type="SAM" id="Phobius"/>
    </source>
</evidence>
<dbReference type="Pfam" id="PF04790">
    <property type="entry name" value="Sarcoglycan_1"/>
    <property type="match status" value="1"/>
</dbReference>
<organism evidence="15 16">
    <name type="scientific">Lingula anatina</name>
    <name type="common">Brachiopod</name>
    <name type="synonym">Lingula unguis</name>
    <dbReference type="NCBI Taxonomy" id="7574"/>
    <lineage>
        <taxon>Eukaryota</taxon>
        <taxon>Metazoa</taxon>
        <taxon>Spiralia</taxon>
        <taxon>Lophotrochozoa</taxon>
        <taxon>Brachiopoda</taxon>
        <taxon>Linguliformea</taxon>
        <taxon>Lingulata</taxon>
        <taxon>Lingulida</taxon>
        <taxon>Linguloidea</taxon>
        <taxon>Lingulidae</taxon>
        <taxon>Lingula</taxon>
    </lineage>
</organism>
<evidence type="ECO:0000256" key="12">
    <source>
        <dbReference type="ARBA" id="ARBA00023212"/>
    </source>
</evidence>
<comment type="subcellular location">
    <subcellularLocation>
        <location evidence="2">Cell membrane</location>
        <location evidence="2">Sarcolemma</location>
        <topology evidence="2">Single-pass type II membrane protein</topology>
    </subcellularLocation>
    <subcellularLocation>
        <location evidence="1">Cytoplasm</location>
        <location evidence="1">Cytoskeleton</location>
    </subcellularLocation>
</comment>
<evidence type="ECO:0000256" key="11">
    <source>
        <dbReference type="ARBA" id="ARBA00023180"/>
    </source>
</evidence>
<evidence type="ECO:0000256" key="9">
    <source>
        <dbReference type="ARBA" id="ARBA00023136"/>
    </source>
</evidence>
<keyword evidence="7" id="KW-0735">Signal-anchor</keyword>
<keyword evidence="10" id="KW-1015">Disulfide bond</keyword>
<dbReference type="RefSeq" id="XP_013382278.1">
    <property type="nucleotide sequence ID" value="XM_013526824.1"/>
</dbReference>
<dbReference type="KEGG" id="lak:106153055"/>
<evidence type="ECO:0000256" key="8">
    <source>
        <dbReference type="ARBA" id="ARBA00022989"/>
    </source>
</evidence>
<dbReference type="GO" id="GO:0016012">
    <property type="term" value="C:sarcoglycan complex"/>
    <property type="evidence" value="ECO:0007669"/>
    <property type="project" value="InterPro"/>
</dbReference>
<dbReference type="InterPro" id="IPR006875">
    <property type="entry name" value="Sarcoglycan"/>
</dbReference>
<keyword evidence="8 14" id="KW-1133">Transmembrane helix</keyword>
<dbReference type="Proteomes" id="UP000085678">
    <property type="component" value="Unplaced"/>
</dbReference>
<dbReference type="GeneID" id="106164768"/>
<evidence type="ECO:0000313" key="17">
    <source>
        <dbReference type="RefSeq" id="XP_013398237.1"/>
    </source>
</evidence>
<evidence type="ECO:0000256" key="4">
    <source>
        <dbReference type="ARBA" id="ARBA00022475"/>
    </source>
</evidence>
<evidence type="ECO:0000313" key="15">
    <source>
        <dbReference type="Proteomes" id="UP000085678"/>
    </source>
</evidence>
<dbReference type="GO" id="GO:0005856">
    <property type="term" value="C:cytoskeleton"/>
    <property type="evidence" value="ECO:0007669"/>
    <property type="project" value="UniProtKB-SubCell"/>
</dbReference>
<gene>
    <name evidence="16" type="primary">LOC106153055</name>
    <name evidence="17" type="synonym">LOC106164768</name>
</gene>
<evidence type="ECO:0000256" key="2">
    <source>
        <dbReference type="ARBA" id="ARBA00004274"/>
    </source>
</evidence>
<reference evidence="16 17" key="1">
    <citation type="submission" date="2025-04" db="UniProtKB">
        <authorList>
            <consortium name="RefSeq"/>
        </authorList>
    </citation>
    <scope>IDENTIFICATION</scope>
    <source>
        <tissue evidence="16 17">Gonads</tissue>
    </source>
</reference>
<keyword evidence="6 14" id="KW-0812">Transmembrane</keyword>
<evidence type="ECO:0000256" key="3">
    <source>
        <dbReference type="ARBA" id="ARBA00007574"/>
    </source>
</evidence>
<name>A0A1S3H8F0_LINAN</name>
<protein>
    <submittedName>
        <fullName evidence="16 17">Zeta-sarcoglycan</fullName>
    </submittedName>
</protein>
<comment type="similarity">
    <text evidence="3">Belongs to the sarcoglycan beta/delta/gamma/zeta family.</text>
</comment>
<keyword evidence="4" id="KW-1003">Cell membrane</keyword>
<feature type="region of interest" description="Disordered" evidence="13">
    <location>
        <begin position="1"/>
        <end position="20"/>
    </location>
</feature>
<sequence>MGRGRAAGNWSQTSSSPPPESVYKVGIYGWRKRCLYCFILVLLVLIIVNLSLTIWILKVMDFSGAGMGKLRITNQGIRVEGHSEFLAPLYAAQIKSNTDKALFLESSKNVTIHTRNEAGSITNRLYIGSKEVESYCDSFEVVNSAGEQLFYVDGTQVTIGPEKLHIAGKEGTVFQGSIQTGAVRSNISKSLTLESPTRELKLQGPQGITLSSLVGDVTMTTLQDVVLHSTGQAIRLNSQNIHMKNLQVSSPVGSGRAYPEVYQLCVCGNNGRLFLSEPTGECQATADVCT</sequence>
<dbReference type="GeneID" id="106153055"/>
<proteinExistence type="inferred from homology"/>
<keyword evidence="12" id="KW-0206">Cytoskeleton</keyword>
<dbReference type="RefSeq" id="XP_013398237.1">
    <property type="nucleotide sequence ID" value="XM_013542783.1"/>
</dbReference>
<evidence type="ECO:0000256" key="5">
    <source>
        <dbReference type="ARBA" id="ARBA00022490"/>
    </source>
</evidence>
<dbReference type="GO" id="GO:0042383">
    <property type="term" value="C:sarcolemma"/>
    <property type="evidence" value="ECO:0007669"/>
    <property type="project" value="UniProtKB-SubCell"/>
</dbReference>
<keyword evidence="9 14" id="KW-0472">Membrane</keyword>
<dbReference type="PANTHER" id="PTHR12939">
    <property type="entry name" value="SARCOGLYCAN"/>
    <property type="match status" value="1"/>
</dbReference>
<evidence type="ECO:0000256" key="13">
    <source>
        <dbReference type="SAM" id="MobiDB-lite"/>
    </source>
</evidence>
<evidence type="ECO:0000313" key="16">
    <source>
        <dbReference type="RefSeq" id="XP_013382278.1"/>
    </source>
</evidence>
<dbReference type="InterPro" id="IPR039972">
    <property type="entry name" value="Sarcoglycan_gamma/delta/zeta"/>
</dbReference>
<dbReference type="AlphaFoldDB" id="A0A1S3H8F0"/>
<dbReference type="STRING" id="7574.A0A1S3H8F0"/>
<keyword evidence="11" id="KW-0325">Glycoprotein</keyword>
<evidence type="ECO:0000256" key="6">
    <source>
        <dbReference type="ARBA" id="ARBA00022692"/>
    </source>
</evidence>
<keyword evidence="5" id="KW-0963">Cytoplasm</keyword>
<dbReference type="PANTHER" id="PTHR12939:SF10">
    <property type="entry name" value="EG:4F1.1 PROTEIN"/>
    <property type="match status" value="1"/>
</dbReference>
<evidence type="ECO:0000256" key="7">
    <source>
        <dbReference type="ARBA" id="ARBA00022968"/>
    </source>
</evidence>
<dbReference type="OrthoDB" id="8881719at2759"/>
<accession>A0A1S3H8F0</accession>
<keyword evidence="15" id="KW-1185">Reference proteome</keyword>
<feature type="transmembrane region" description="Helical" evidence="14">
    <location>
        <begin position="34"/>
        <end position="57"/>
    </location>
</feature>
<evidence type="ECO:0000256" key="10">
    <source>
        <dbReference type="ARBA" id="ARBA00023157"/>
    </source>
</evidence>
<evidence type="ECO:0000256" key="1">
    <source>
        <dbReference type="ARBA" id="ARBA00004245"/>
    </source>
</evidence>